<dbReference type="InterPro" id="IPR036249">
    <property type="entry name" value="Thioredoxin-like_sf"/>
</dbReference>
<keyword evidence="1" id="KW-0676">Redox-active center</keyword>
<reference evidence="4" key="1">
    <citation type="submission" date="2025-08" db="UniProtKB">
        <authorList>
            <consortium name="RefSeq"/>
        </authorList>
    </citation>
    <scope>IDENTIFICATION</scope>
</reference>
<evidence type="ECO:0000313" key="3">
    <source>
        <dbReference type="Proteomes" id="UP000694867"/>
    </source>
</evidence>
<dbReference type="RefSeq" id="XP_003740772.1">
    <property type="nucleotide sequence ID" value="XM_003740724.2"/>
</dbReference>
<dbReference type="PROSITE" id="PS51354">
    <property type="entry name" value="GLUTAREDOXIN_2"/>
    <property type="match status" value="1"/>
</dbReference>
<dbReference type="InterPro" id="IPR002109">
    <property type="entry name" value="Glutaredoxin"/>
</dbReference>
<organism evidence="3 4">
    <name type="scientific">Galendromus occidentalis</name>
    <name type="common">western predatory mite</name>
    <dbReference type="NCBI Taxonomy" id="34638"/>
    <lineage>
        <taxon>Eukaryota</taxon>
        <taxon>Metazoa</taxon>
        <taxon>Ecdysozoa</taxon>
        <taxon>Arthropoda</taxon>
        <taxon>Chelicerata</taxon>
        <taxon>Arachnida</taxon>
        <taxon>Acari</taxon>
        <taxon>Parasitiformes</taxon>
        <taxon>Mesostigmata</taxon>
        <taxon>Gamasina</taxon>
        <taxon>Phytoseioidea</taxon>
        <taxon>Phytoseiidae</taxon>
        <taxon>Typhlodrominae</taxon>
        <taxon>Galendromus</taxon>
    </lineage>
</organism>
<dbReference type="Proteomes" id="UP000694867">
    <property type="component" value="Unplaced"/>
</dbReference>
<dbReference type="PROSITE" id="PS51352">
    <property type="entry name" value="THIOREDOXIN_2"/>
    <property type="match status" value="1"/>
</dbReference>
<evidence type="ECO:0000259" key="2">
    <source>
        <dbReference type="PROSITE" id="PS51352"/>
    </source>
</evidence>
<evidence type="ECO:0000256" key="1">
    <source>
        <dbReference type="ARBA" id="ARBA00023284"/>
    </source>
</evidence>
<dbReference type="GO" id="GO:0005739">
    <property type="term" value="C:mitochondrion"/>
    <property type="evidence" value="ECO:0007669"/>
    <property type="project" value="UniProtKB-ARBA"/>
</dbReference>
<evidence type="ECO:0000313" key="4">
    <source>
        <dbReference type="RefSeq" id="XP_003740772.1"/>
    </source>
</evidence>
<dbReference type="InterPro" id="IPR013766">
    <property type="entry name" value="Thioredoxin_domain"/>
</dbReference>
<dbReference type="Pfam" id="PF00085">
    <property type="entry name" value="Thioredoxin"/>
    <property type="match status" value="1"/>
</dbReference>
<dbReference type="GeneID" id="100903688"/>
<keyword evidence="3" id="KW-1185">Reference proteome</keyword>
<dbReference type="InterPro" id="IPR004480">
    <property type="entry name" value="Monothiol_GRX-rel"/>
</dbReference>
<dbReference type="AlphaFoldDB" id="A0AAJ6QQT4"/>
<accession>A0AAJ6QQT4</accession>
<dbReference type="SUPFAM" id="SSF52833">
    <property type="entry name" value="Thioredoxin-like"/>
    <property type="match status" value="2"/>
</dbReference>
<sequence>MQNPISRYQGPLTGGNAEMLPVTSLSDFNVASANRTNNLLVVHFFSLPGSPECAQMDDVIREIIRDHPRVRFFKIDVSSEETRRIAAIWSIQKVPAFILTWGAHFVQTITGADPRTLLNKIYKLEQRMEAIRLGERPHAVPIDSSESEDSLEARLKKLVESSRVMVFLKGTPDYPKCGGSRQMVEILQRADIKYKYFDVTTDEKILNGIKRFLPSTSMPQLYLYGDYLGNVKTIQGLIKAGEFHKVYEITTSIYFMLPKWNKDDMV</sequence>
<proteinExistence type="predicted"/>
<dbReference type="PANTHER" id="PTHR10293:SF16">
    <property type="entry name" value="GLUTAREDOXIN-RELATED PROTEIN 5, MITOCHONDRIAL"/>
    <property type="match status" value="1"/>
</dbReference>
<dbReference type="Gene3D" id="3.40.30.10">
    <property type="entry name" value="Glutaredoxin"/>
    <property type="match status" value="2"/>
</dbReference>
<dbReference type="PANTHER" id="PTHR10293">
    <property type="entry name" value="GLUTAREDOXIN FAMILY MEMBER"/>
    <property type="match status" value="1"/>
</dbReference>
<name>A0AAJ6QQT4_9ACAR</name>
<feature type="domain" description="Thioredoxin" evidence="2">
    <location>
        <begin position="1"/>
        <end position="160"/>
    </location>
</feature>
<protein>
    <submittedName>
        <fullName evidence="4">Glutaredoxin-3</fullName>
    </submittedName>
</protein>
<dbReference type="Pfam" id="PF00462">
    <property type="entry name" value="Glutaredoxin"/>
    <property type="match status" value="1"/>
</dbReference>
<dbReference type="KEGG" id="goe:100903688"/>
<gene>
    <name evidence="4" type="primary">LOC100903688</name>
</gene>